<dbReference type="SUPFAM" id="SSF88659">
    <property type="entry name" value="Sigma3 and sigma4 domains of RNA polymerase sigma factors"/>
    <property type="match status" value="2"/>
</dbReference>
<reference evidence="9" key="1">
    <citation type="submission" date="2020-06" db="EMBL/GenBank/DDBJ databases">
        <authorList>
            <consortium name="Plant Systems Biology data submission"/>
        </authorList>
    </citation>
    <scope>NUCLEOTIDE SEQUENCE</scope>
    <source>
        <strain evidence="9">D6</strain>
    </source>
</reference>
<keyword evidence="2" id="KW-0805">Transcription regulation</keyword>
<dbReference type="AlphaFoldDB" id="A0A9N8H039"/>
<proteinExistence type="inferred from homology"/>
<dbReference type="PANTHER" id="PTHR30603">
    <property type="entry name" value="RNA POLYMERASE SIGMA FACTOR RPO"/>
    <property type="match status" value="1"/>
</dbReference>
<keyword evidence="10" id="KW-1185">Reference proteome</keyword>
<dbReference type="GO" id="GO:0016987">
    <property type="term" value="F:sigma factor activity"/>
    <property type="evidence" value="ECO:0007669"/>
    <property type="project" value="UniProtKB-KW"/>
</dbReference>
<feature type="domain" description="RNA polymerase sigma-70 region 2" evidence="8">
    <location>
        <begin position="378"/>
        <end position="425"/>
    </location>
</feature>
<dbReference type="Pfam" id="PF04542">
    <property type="entry name" value="Sigma70_r2"/>
    <property type="match status" value="1"/>
</dbReference>
<dbReference type="Gene3D" id="1.20.120.1810">
    <property type="match status" value="1"/>
</dbReference>
<feature type="chain" id="PRO_5040465081" evidence="7">
    <location>
        <begin position="26"/>
        <end position="632"/>
    </location>
</feature>
<dbReference type="InterPro" id="IPR000943">
    <property type="entry name" value="RNA_pol_sigma70"/>
</dbReference>
<keyword evidence="7" id="KW-0732">Signal</keyword>
<dbReference type="PANTHER" id="PTHR30603:SF47">
    <property type="entry name" value="RNA POLYMERASE SIGMA FACTOR SIGD, CHLOROPLASTIC"/>
    <property type="match status" value="1"/>
</dbReference>
<evidence type="ECO:0000313" key="9">
    <source>
        <dbReference type="EMBL" id="CAB9497078.1"/>
    </source>
</evidence>
<name>A0A9N8H039_9STRA</name>
<feature type="compositionally biased region" description="Polar residues" evidence="6">
    <location>
        <begin position="26"/>
        <end position="43"/>
    </location>
</feature>
<feature type="compositionally biased region" description="Basic residues" evidence="6">
    <location>
        <begin position="118"/>
        <end position="129"/>
    </location>
</feature>
<evidence type="ECO:0000256" key="1">
    <source>
        <dbReference type="ARBA" id="ARBA00007788"/>
    </source>
</evidence>
<feature type="compositionally biased region" description="Basic residues" evidence="6">
    <location>
        <begin position="57"/>
        <end position="67"/>
    </location>
</feature>
<dbReference type="InterPro" id="IPR007627">
    <property type="entry name" value="RNA_pol_sigma70_r2"/>
</dbReference>
<dbReference type="Proteomes" id="UP001153069">
    <property type="component" value="Unassembled WGS sequence"/>
</dbReference>
<dbReference type="InterPro" id="IPR036388">
    <property type="entry name" value="WH-like_DNA-bd_sf"/>
</dbReference>
<keyword evidence="3" id="KW-0731">Sigma factor</keyword>
<dbReference type="GO" id="GO:0006352">
    <property type="term" value="P:DNA-templated transcription initiation"/>
    <property type="evidence" value="ECO:0007669"/>
    <property type="project" value="InterPro"/>
</dbReference>
<feature type="compositionally biased region" description="Low complexity" evidence="6">
    <location>
        <begin position="68"/>
        <end position="79"/>
    </location>
</feature>
<evidence type="ECO:0000256" key="5">
    <source>
        <dbReference type="ARBA" id="ARBA00023163"/>
    </source>
</evidence>
<evidence type="ECO:0000256" key="6">
    <source>
        <dbReference type="SAM" id="MobiDB-lite"/>
    </source>
</evidence>
<dbReference type="InterPro" id="IPR050239">
    <property type="entry name" value="Sigma-70_RNA_pol_init_factors"/>
</dbReference>
<dbReference type="OrthoDB" id="47406at2759"/>
<organism evidence="9 10">
    <name type="scientific">Seminavis robusta</name>
    <dbReference type="NCBI Taxonomy" id="568900"/>
    <lineage>
        <taxon>Eukaryota</taxon>
        <taxon>Sar</taxon>
        <taxon>Stramenopiles</taxon>
        <taxon>Ochrophyta</taxon>
        <taxon>Bacillariophyta</taxon>
        <taxon>Bacillariophyceae</taxon>
        <taxon>Bacillariophycidae</taxon>
        <taxon>Naviculales</taxon>
        <taxon>Naviculaceae</taxon>
        <taxon>Seminavis</taxon>
    </lineage>
</organism>
<dbReference type="NCBIfam" id="TIGR02937">
    <property type="entry name" value="sigma70-ECF"/>
    <property type="match status" value="1"/>
</dbReference>
<dbReference type="InterPro" id="IPR013325">
    <property type="entry name" value="RNA_pol_sigma_r2"/>
</dbReference>
<dbReference type="EMBL" id="CAICTM010000013">
    <property type="protein sequence ID" value="CAB9497078.1"/>
    <property type="molecule type" value="Genomic_DNA"/>
</dbReference>
<feature type="signal peptide" evidence="7">
    <location>
        <begin position="1"/>
        <end position="25"/>
    </location>
</feature>
<accession>A0A9N8H039</accession>
<comment type="caution">
    <text evidence="9">The sequence shown here is derived from an EMBL/GenBank/DDBJ whole genome shotgun (WGS) entry which is preliminary data.</text>
</comment>
<dbReference type="Gene3D" id="1.10.10.10">
    <property type="entry name" value="Winged helix-like DNA-binding domain superfamily/Winged helix DNA-binding domain"/>
    <property type="match status" value="1"/>
</dbReference>
<keyword evidence="4" id="KW-0238">DNA-binding</keyword>
<dbReference type="InterPro" id="IPR013324">
    <property type="entry name" value="RNA_pol_sigma_r3/r4-like"/>
</dbReference>
<evidence type="ECO:0000256" key="7">
    <source>
        <dbReference type="SAM" id="SignalP"/>
    </source>
</evidence>
<evidence type="ECO:0000259" key="8">
    <source>
        <dbReference type="Pfam" id="PF04542"/>
    </source>
</evidence>
<evidence type="ECO:0000256" key="3">
    <source>
        <dbReference type="ARBA" id="ARBA00023082"/>
    </source>
</evidence>
<evidence type="ECO:0000256" key="2">
    <source>
        <dbReference type="ARBA" id="ARBA00023015"/>
    </source>
</evidence>
<dbReference type="PRINTS" id="PR00046">
    <property type="entry name" value="SIGMA70FCT"/>
</dbReference>
<gene>
    <name evidence="9" type="ORF">SEMRO_13_G010330.1</name>
</gene>
<dbReference type="SUPFAM" id="SSF88946">
    <property type="entry name" value="Sigma2 domain of RNA polymerase sigma factors"/>
    <property type="match status" value="1"/>
</dbReference>
<sequence length="632" mass="69369">MTYTSTRSILAATLLLSSSIGPSEAFSATSTLPVTQQQQQRTRLSYAPKDSLDSGRPKPRGRGRPRKAAASSSTPTTAAKKPKVSKKSSTTARRTAKTTTSTTLAASATDTGAAAVSKKTKTKTRRGKNKGALSSAAADNYSPINTGMLEHELLSKQEELVLGAQVQRAIQIQQAVVSWWEEQSIKRQLHQEQFGNDSEDDYTNLSVYGLDSSSSSHVDAANHPLLYGTTAGQAMERQMLFSQEEELFYPDGTPFEGEEAFGMSTFDSLIFEQQPQKPAPYTPESWMDDVLEMDRQQAAPPLSSSTDNSLTDEDIRNELGIPGGRTELRTILLEGAMAQEKLIRCNVKLVTSIAKRWVGDQPQSSSLVRAYNGGGANSIVGRPTLDEAIQEGVLGLQEAAIRFDPGRGFRFSTYATAWINNRVRRIFQLESSSGIRLPTQHYEIKRNYINRVRHYIRTHRSVPSMEKLADDLGVTEKRLIKALRMTQPLASLDSPLATAASLGAGKAGGVESAGGESDYSLASLLACDEPLPEDHVERSLLRQCLENIMATELSPSERDVIRMRLGLDDGVIRSVKEVSDVFAGRLTVAAIRNIEQRAYNKLRSPWTVHNYNLLAYVDFAGIDGSTQRHYKS</sequence>
<dbReference type="InterPro" id="IPR014284">
    <property type="entry name" value="RNA_pol_sigma-70_dom"/>
</dbReference>
<protein>
    <submittedName>
        <fullName evidence="9">Sigma factor SigA</fullName>
    </submittedName>
</protein>
<feature type="region of interest" description="Disordered" evidence="6">
    <location>
        <begin position="297"/>
        <end position="318"/>
    </location>
</feature>
<comment type="similarity">
    <text evidence="1">Belongs to the sigma-70 factor family.</text>
</comment>
<feature type="region of interest" description="Disordered" evidence="6">
    <location>
        <begin position="25"/>
        <end position="142"/>
    </location>
</feature>
<feature type="compositionally biased region" description="Low complexity" evidence="6">
    <location>
        <begin position="87"/>
        <end position="117"/>
    </location>
</feature>
<evidence type="ECO:0000256" key="4">
    <source>
        <dbReference type="ARBA" id="ARBA00023125"/>
    </source>
</evidence>
<keyword evidence="5" id="KW-0804">Transcription</keyword>
<evidence type="ECO:0000313" key="10">
    <source>
        <dbReference type="Proteomes" id="UP001153069"/>
    </source>
</evidence>
<dbReference type="GO" id="GO:0003677">
    <property type="term" value="F:DNA binding"/>
    <property type="evidence" value="ECO:0007669"/>
    <property type="project" value="UniProtKB-KW"/>
</dbReference>